<comment type="similarity">
    <text evidence="1">Belongs to the PrpD family.</text>
</comment>
<gene>
    <name evidence="4" type="ORF">ACFPP7_02855</name>
</gene>
<evidence type="ECO:0000313" key="5">
    <source>
        <dbReference type="Proteomes" id="UP001596084"/>
    </source>
</evidence>
<evidence type="ECO:0000259" key="2">
    <source>
        <dbReference type="Pfam" id="PF03972"/>
    </source>
</evidence>
<evidence type="ECO:0000256" key="1">
    <source>
        <dbReference type="ARBA" id="ARBA00006174"/>
    </source>
</evidence>
<dbReference type="Gene3D" id="1.10.4100.10">
    <property type="entry name" value="2-methylcitrate dehydratase PrpD"/>
    <property type="match status" value="1"/>
</dbReference>
<comment type="caution">
    <text evidence="4">The sequence shown here is derived from an EMBL/GenBank/DDBJ whole genome shotgun (WGS) entry which is preliminary data.</text>
</comment>
<keyword evidence="5" id="KW-1185">Reference proteome</keyword>
<dbReference type="InterPro" id="IPR045336">
    <property type="entry name" value="MmgE_PrpD_N"/>
</dbReference>
<evidence type="ECO:0000313" key="4">
    <source>
        <dbReference type="EMBL" id="MFC5519859.1"/>
    </source>
</evidence>
<protein>
    <submittedName>
        <fullName evidence="4">MmgE/PrpD family protein</fullName>
    </submittedName>
</protein>
<dbReference type="InterPro" id="IPR036148">
    <property type="entry name" value="MmgE/PrpD_sf"/>
</dbReference>
<dbReference type="Pfam" id="PF03972">
    <property type="entry name" value="MmgE_PrpD_N"/>
    <property type="match status" value="1"/>
</dbReference>
<feature type="domain" description="MmgE/PrpD N-terminal" evidence="2">
    <location>
        <begin position="11"/>
        <end position="246"/>
    </location>
</feature>
<dbReference type="InterPro" id="IPR045337">
    <property type="entry name" value="MmgE_PrpD_C"/>
</dbReference>
<dbReference type="InterPro" id="IPR042183">
    <property type="entry name" value="MmgE/PrpD_sf_1"/>
</dbReference>
<dbReference type="InterPro" id="IPR005656">
    <property type="entry name" value="MmgE_PrpD"/>
</dbReference>
<dbReference type="Proteomes" id="UP001596084">
    <property type="component" value="Unassembled WGS sequence"/>
</dbReference>
<evidence type="ECO:0000259" key="3">
    <source>
        <dbReference type="Pfam" id="PF19305"/>
    </source>
</evidence>
<dbReference type="InterPro" id="IPR042188">
    <property type="entry name" value="MmgE/PrpD_sf_2"/>
</dbReference>
<dbReference type="EMBL" id="JBHSMX010000006">
    <property type="protein sequence ID" value="MFC5519859.1"/>
    <property type="molecule type" value="Genomic_DNA"/>
</dbReference>
<dbReference type="Gene3D" id="3.30.1330.120">
    <property type="entry name" value="2-methylcitrate dehydratase PrpD"/>
    <property type="match status" value="1"/>
</dbReference>
<proteinExistence type="inferred from homology"/>
<dbReference type="RefSeq" id="WP_068835485.1">
    <property type="nucleotide sequence ID" value="NZ_JBHSMX010000006.1"/>
</dbReference>
<dbReference type="PANTHER" id="PTHR16943:SF8">
    <property type="entry name" value="2-METHYLCITRATE DEHYDRATASE"/>
    <property type="match status" value="1"/>
</dbReference>
<name>A0ABW0Q6E6_9BURK</name>
<reference evidence="5" key="1">
    <citation type="journal article" date="2019" name="Int. J. Syst. Evol. Microbiol.">
        <title>The Global Catalogue of Microorganisms (GCM) 10K type strain sequencing project: providing services to taxonomists for standard genome sequencing and annotation.</title>
        <authorList>
            <consortium name="The Broad Institute Genomics Platform"/>
            <consortium name="The Broad Institute Genome Sequencing Center for Infectious Disease"/>
            <person name="Wu L."/>
            <person name="Ma J."/>
        </authorList>
    </citation>
    <scope>NUCLEOTIDE SEQUENCE [LARGE SCALE GENOMIC DNA]</scope>
    <source>
        <strain evidence="5">CGMCC 4.7277</strain>
    </source>
</reference>
<dbReference type="Pfam" id="PF19305">
    <property type="entry name" value="MmgE_PrpD_C"/>
    <property type="match status" value="1"/>
</dbReference>
<dbReference type="PANTHER" id="PTHR16943">
    <property type="entry name" value="2-METHYLCITRATE DEHYDRATASE-RELATED"/>
    <property type="match status" value="1"/>
</dbReference>
<sequence length="460" mass="48289">MTTTHPSVTQGLARWASDLQSTGIPAAIRARAKTSLIDTIGVSIAGSQTRVGRIARAVGLQAGSHGWSTLFSSAAHVSEQTAAFVNSVSAHALDFDDNCYAGVVHGSAVIVPAALAMGQKVNATGGELITAFVAGSECEYAIGAASRNVLYEQGWWTTGVLGPIGSCVAASHLLKLDPEKITSALGLAITGAGGTKACFGTDGKALMAGRAAEAGVVCALLAAQGARGPVDAIESTNGFVKLFNEGVFDPAAIDRLGSHWFSQEPGVDIKRIPVCLSSHAAVDAVMHLVATHRIRLDEIESIVCDVPPMVSRNLVYTHPETVQESQFSMQYAMAVSLKFGTLTLEHLDQKLLKNNELASLMARVHMRTGPLWDDAKLRQSAPEGAEVQLRLSSGKVFQLFRATARGSVGSPLSSQEIGDKFIACAAPAIGNGPAETLLSRLRTLDGDVFVRDLFESETPT</sequence>
<organism evidence="4 5">
    <name type="scientific">Polaromonas jejuensis</name>
    <dbReference type="NCBI Taxonomy" id="457502"/>
    <lineage>
        <taxon>Bacteria</taxon>
        <taxon>Pseudomonadati</taxon>
        <taxon>Pseudomonadota</taxon>
        <taxon>Betaproteobacteria</taxon>
        <taxon>Burkholderiales</taxon>
        <taxon>Comamonadaceae</taxon>
        <taxon>Polaromonas</taxon>
    </lineage>
</organism>
<feature type="domain" description="MmgE/PrpD C-terminal" evidence="3">
    <location>
        <begin position="273"/>
        <end position="436"/>
    </location>
</feature>
<accession>A0ABW0Q6E6</accession>
<dbReference type="SUPFAM" id="SSF103378">
    <property type="entry name" value="2-methylcitrate dehydratase PrpD"/>
    <property type="match status" value="1"/>
</dbReference>